<evidence type="ECO:0000256" key="1">
    <source>
        <dbReference type="ARBA" id="ARBA00006821"/>
    </source>
</evidence>
<evidence type="ECO:0000259" key="4">
    <source>
        <dbReference type="Pfam" id="PF03065"/>
    </source>
</evidence>
<gene>
    <name evidence="5" type="ORF">SAMN05444368_0772</name>
</gene>
<dbReference type="GO" id="GO:0016787">
    <property type="term" value="F:hydrolase activity"/>
    <property type="evidence" value="ECO:0007669"/>
    <property type="project" value="UniProtKB-KW"/>
</dbReference>
<dbReference type="InterPro" id="IPR021923">
    <property type="entry name" value="DUF3536"/>
</dbReference>
<dbReference type="Pfam" id="PF12055">
    <property type="entry name" value="DUF3536"/>
    <property type="match status" value="1"/>
</dbReference>
<keyword evidence="6" id="KW-1185">Reference proteome</keyword>
<evidence type="ECO:0000313" key="5">
    <source>
        <dbReference type="EMBL" id="SIN65513.1"/>
    </source>
</evidence>
<keyword evidence="2 3" id="KW-0119">Carbohydrate metabolism</keyword>
<dbReference type="PANTHER" id="PTHR36306">
    <property type="entry name" value="ALPHA-AMYLASE-RELATED-RELATED"/>
    <property type="match status" value="1"/>
</dbReference>
<name>A0ABY1JCF7_9BACT</name>
<dbReference type="EMBL" id="FSQZ01000001">
    <property type="protein sequence ID" value="SIN65513.1"/>
    <property type="molecule type" value="Genomic_DNA"/>
</dbReference>
<dbReference type="InterPro" id="IPR052046">
    <property type="entry name" value="GH57_Enzymes"/>
</dbReference>
<evidence type="ECO:0000256" key="2">
    <source>
        <dbReference type="ARBA" id="ARBA00023277"/>
    </source>
</evidence>
<dbReference type="Pfam" id="PF03065">
    <property type="entry name" value="Glyco_hydro_57"/>
    <property type="match status" value="1"/>
</dbReference>
<dbReference type="InterPro" id="IPR004300">
    <property type="entry name" value="Glyco_hydro_57_N"/>
</dbReference>
<organism evidence="5 6">
    <name type="scientific">Acetomicrobium flavidum</name>
    <dbReference type="NCBI Taxonomy" id="49896"/>
    <lineage>
        <taxon>Bacteria</taxon>
        <taxon>Thermotogati</taxon>
        <taxon>Synergistota</taxon>
        <taxon>Synergistia</taxon>
        <taxon>Synergistales</taxon>
        <taxon>Acetomicrobiaceae</taxon>
        <taxon>Acetomicrobium</taxon>
    </lineage>
</organism>
<protein>
    <submittedName>
        <fullName evidence="5">Glycosyl hydrolase family 57</fullName>
    </submittedName>
</protein>
<dbReference type="SUPFAM" id="SSF88713">
    <property type="entry name" value="Glycoside hydrolase/deacetylase"/>
    <property type="match status" value="1"/>
</dbReference>
<dbReference type="Proteomes" id="UP000185093">
    <property type="component" value="Unassembled WGS sequence"/>
</dbReference>
<comment type="similarity">
    <text evidence="1 3">Belongs to the glycosyl hydrolase 57 family.</text>
</comment>
<dbReference type="Gene3D" id="3.20.110.10">
    <property type="entry name" value="Glycoside hydrolase 38, N terminal domain"/>
    <property type="match status" value="2"/>
</dbReference>
<accession>A0ABY1JCF7</accession>
<sequence>MDRYICIHGHFYQPPRENPWLEFVEREDSAHPYHDWNERITYECYAPNGASRILNGDRHIIAIVNNYSKISFNFGPTLLGWMEKNFPWVYESLLAADQVAMKNFNGHGSAIAQVYNHVIMPLASYRDKKTQVLWGIRDFERRFKRFPEGMWLPETAVDMETLEVLAESGIKFTILAPHQAGRVRPLEGGNWVNITAASLDKKKAYLCRLPSGREIAIFFYDGPIAQDVAFGGLLQDGKLYAQRLVAAFEEEDYPQLVNVATDGETYGHHHRFGDMALAYCIYSIESQGLAKMTVYGEFLEKFPPQDEVEILENTSWSCAHGVKRWCDDCGCSTGSHPGWNQKWRRPLRQAVESLSKDVSRIYEDLSKGLLSDPWSARDDYVEVVLDRTVENVEGFFRRNAAKELAGGEKVVALKLLEMTRNAMLMFTSCGWFFDDISGIETAQIMKYAARAIQLAKEAGGRDLEGNFMHMLEEAKSNDPTAGDGRAIYERAVLPKVLDLSRVCAHGVMSSMFIDGKGNGEREIYCYRLKSLELKSLGSGKFIMNMGKASVHSTITWEEALLQFASCYIGGLQLFCGVSGYADEISYREMLKGLQIAFENHDVPDMVRKMDRHFGGRTFTLKHLFRDEQCTIVNNLVEDVLDVIMITYEELYDTHYPAMKLLNELNIPLPDAFRATVDVVLSGKLNAILESPNIDLEELAKVCGEIKEWNVAIDRHHVSRIASERVSSLLKDFKERKEDFDLIFEAGQIIELLTQINVTLDLWKAQNIYFDIVADMLRHGRPLEGNVLNAMKRLGLLLGVMFPV</sequence>
<proteinExistence type="inferred from homology"/>
<dbReference type="CDD" id="cd10797">
    <property type="entry name" value="GH57N_APU_like_1"/>
    <property type="match status" value="1"/>
</dbReference>
<dbReference type="InterPro" id="IPR027291">
    <property type="entry name" value="Glyco_hydro_38_N_sf"/>
</dbReference>
<evidence type="ECO:0000256" key="3">
    <source>
        <dbReference type="RuleBase" id="RU361196"/>
    </source>
</evidence>
<keyword evidence="5" id="KW-0378">Hydrolase</keyword>
<dbReference type="InterPro" id="IPR011330">
    <property type="entry name" value="Glyco_hydro/deAcase_b/a-brl"/>
</dbReference>
<evidence type="ECO:0000313" key="6">
    <source>
        <dbReference type="Proteomes" id="UP000185093"/>
    </source>
</evidence>
<reference evidence="5 6" key="1">
    <citation type="submission" date="2016-11" db="EMBL/GenBank/DDBJ databases">
        <authorList>
            <person name="Varghese N."/>
            <person name="Submissions S."/>
        </authorList>
    </citation>
    <scope>NUCLEOTIDE SEQUENCE [LARGE SCALE GENOMIC DNA]</scope>
    <source>
        <strain evidence="5 6">DSM 20664</strain>
    </source>
</reference>
<dbReference type="PANTHER" id="PTHR36306:SF3">
    <property type="entry name" value="GLYCOSIDE HYDROLASE FAMILY 57"/>
    <property type="match status" value="1"/>
</dbReference>
<feature type="domain" description="Glycoside hydrolase family 57 N-terminal" evidence="4">
    <location>
        <begin position="108"/>
        <end position="309"/>
    </location>
</feature>
<dbReference type="RefSeq" id="WP_074199323.1">
    <property type="nucleotide sequence ID" value="NZ_FSQZ01000001.1"/>
</dbReference>
<comment type="caution">
    <text evidence="5">The sequence shown here is derived from an EMBL/GenBank/DDBJ whole genome shotgun (WGS) entry which is preliminary data.</text>
</comment>